<evidence type="ECO:0000256" key="2">
    <source>
        <dbReference type="ARBA" id="ARBA00022723"/>
    </source>
</evidence>
<dbReference type="InterPro" id="IPR042244">
    <property type="entry name" value="HypD_2_sf"/>
</dbReference>
<proteinExistence type="inferred from homology"/>
<name>A0A7V0QQY6_UNCAE</name>
<keyword evidence="2" id="KW-0479">Metal-binding</keyword>
<dbReference type="Gene3D" id="3.40.50.11750">
    <property type="entry name" value="HypD, alpha/beta domain 1"/>
    <property type="match status" value="2"/>
</dbReference>
<dbReference type="InterPro" id="IPR042243">
    <property type="entry name" value="HypD_1"/>
</dbReference>
<dbReference type="PIRSF" id="PIRSF005622">
    <property type="entry name" value="Hydrgn_mat_hypD"/>
    <property type="match status" value="1"/>
</dbReference>
<comment type="similarity">
    <text evidence="1">Belongs to the HypD family.</text>
</comment>
<keyword evidence="3" id="KW-0408">Iron</keyword>
<dbReference type="Gene3D" id="6.10.20.100">
    <property type="match status" value="1"/>
</dbReference>
<accession>A0A7V0QQY6</accession>
<dbReference type="GO" id="GO:0070025">
    <property type="term" value="F:carbon monoxide binding"/>
    <property type="evidence" value="ECO:0007669"/>
    <property type="project" value="TreeGrafter"/>
</dbReference>
<dbReference type="Proteomes" id="UP000885660">
    <property type="component" value="Unassembled WGS sequence"/>
</dbReference>
<protein>
    <submittedName>
        <fullName evidence="4">Hydrogenase formation protein HypD</fullName>
    </submittedName>
</protein>
<dbReference type="PANTHER" id="PTHR30149:SF0">
    <property type="entry name" value="HYDROGENASE MATURATION FACTOR HYPD"/>
    <property type="match status" value="1"/>
</dbReference>
<dbReference type="AlphaFoldDB" id="A0A7V0QQY6"/>
<reference evidence="4" key="1">
    <citation type="journal article" date="2020" name="mSystems">
        <title>Genome- and Community-Level Interaction Insights into Carbon Utilization and Element Cycling Functions of Hydrothermarchaeota in Hydrothermal Sediment.</title>
        <authorList>
            <person name="Zhou Z."/>
            <person name="Liu Y."/>
            <person name="Xu W."/>
            <person name="Pan J."/>
            <person name="Luo Z.H."/>
            <person name="Li M."/>
        </authorList>
    </citation>
    <scope>NUCLEOTIDE SEQUENCE [LARGE SCALE GENOMIC DNA]</scope>
    <source>
        <strain evidence="4">HyVt-219</strain>
    </source>
</reference>
<evidence type="ECO:0000256" key="3">
    <source>
        <dbReference type="ARBA" id="ARBA00023004"/>
    </source>
</evidence>
<dbReference type="GO" id="GO:0051604">
    <property type="term" value="P:protein maturation"/>
    <property type="evidence" value="ECO:0007669"/>
    <property type="project" value="TreeGrafter"/>
</dbReference>
<evidence type="ECO:0000256" key="1">
    <source>
        <dbReference type="ARBA" id="ARBA00007888"/>
    </source>
</evidence>
<dbReference type="GO" id="GO:0005506">
    <property type="term" value="F:iron ion binding"/>
    <property type="evidence" value="ECO:0007669"/>
    <property type="project" value="TreeGrafter"/>
</dbReference>
<dbReference type="NCBIfam" id="TIGR00075">
    <property type="entry name" value="hypD"/>
    <property type="match status" value="1"/>
</dbReference>
<comment type="caution">
    <text evidence="4">The sequence shown here is derived from an EMBL/GenBank/DDBJ whole genome shotgun (WGS) entry which is preliminary data.</text>
</comment>
<evidence type="ECO:0000313" key="4">
    <source>
        <dbReference type="EMBL" id="HDN85201.1"/>
    </source>
</evidence>
<sequence>MKYISEFREQRLTERIAKRIVDIAKRIDREVKLMQVCGTHGMAILRYGIVDLLPPNVKIISGPGCPVCVTPDNYIDKAIAYIRQGFLITTFGDMVRVPGSESTLLQEKSKGGKVKVVYSTMEALNLARSLPEERVIFLGIGFETTAPTIAASISMAKEEGINNYMILSGHKLIPPAMRALVEDEEIAIDGFICPGHVSVITGSRVYEFIARDYHVPCVVTGFEPVDILLGISFLLLQIQKNEARVENEYGRVVSSDGNLIAKSIMNKVFVPGPSEWRGMGVIENSGLVIRKEYSAYDVETRYPVEVTSSKVDRGCRCGDVLRGLIEPPECPLFNDPCNPSHPVGPCMVSVEGTCNIYYRFWSGRVNRKIKISGKTN</sequence>
<dbReference type="InterPro" id="IPR002780">
    <property type="entry name" value="Hyd_form_HypD"/>
</dbReference>
<dbReference type="EMBL" id="DRBC01000337">
    <property type="protein sequence ID" value="HDN85201.1"/>
    <property type="molecule type" value="Genomic_DNA"/>
</dbReference>
<dbReference type="GO" id="GO:0051539">
    <property type="term" value="F:4 iron, 4 sulfur cluster binding"/>
    <property type="evidence" value="ECO:0007669"/>
    <property type="project" value="TreeGrafter"/>
</dbReference>
<organism evidence="4">
    <name type="scientific">Aerophobetes bacterium</name>
    <dbReference type="NCBI Taxonomy" id="2030807"/>
    <lineage>
        <taxon>Bacteria</taxon>
        <taxon>Candidatus Aerophobota</taxon>
    </lineage>
</organism>
<dbReference type="PANTHER" id="PTHR30149">
    <property type="entry name" value="HYDROGENASE PROTEIN ASSEMBLY PROTEIN HYPD"/>
    <property type="match status" value="1"/>
</dbReference>
<gene>
    <name evidence="4" type="primary">hypD</name>
    <name evidence="4" type="ORF">ENG47_05565</name>
</gene>
<dbReference type="Pfam" id="PF01924">
    <property type="entry name" value="HypD"/>
    <property type="match status" value="1"/>
</dbReference>